<dbReference type="Proteomes" id="UP000000773">
    <property type="component" value="Chromosome"/>
</dbReference>
<dbReference type="OrthoDB" id="9804196at2"/>
<evidence type="ECO:0000313" key="3">
    <source>
        <dbReference type="Proteomes" id="UP000000773"/>
    </source>
</evidence>
<feature type="domain" description="Glycosyl transferase family 1" evidence="1">
    <location>
        <begin position="186"/>
        <end position="307"/>
    </location>
</feature>
<dbReference type="eggNOG" id="COG0438">
    <property type="taxonomic scope" value="Bacteria"/>
</dbReference>
<dbReference type="CAZy" id="GT4">
    <property type="family name" value="Glycosyltransferase Family 4"/>
</dbReference>
<dbReference type="STRING" id="278197.PEPE_0570"/>
<dbReference type="InterPro" id="IPR050194">
    <property type="entry name" value="Glycosyltransferase_grp1"/>
</dbReference>
<dbReference type="GeneID" id="33061969"/>
<dbReference type="SUPFAM" id="SSF53756">
    <property type="entry name" value="UDP-Glycosyltransferase/glycogen phosphorylase"/>
    <property type="match status" value="1"/>
</dbReference>
<proteinExistence type="predicted"/>
<organism evidence="2 3">
    <name type="scientific">Pediococcus pentosaceus (strain ATCC 25745 / CCUG 21536 / LMG 10740 / 183-1w)</name>
    <dbReference type="NCBI Taxonomy" id="278197"/>
    <lineage>
        <taxon>Bacteria</taxon>
        <taxon>Bacillati</taxon>
        <taxon>Bacillota</taxon>
        <taxon>Bacilli</taxon>
        <taxon>Lactobacillales</taxon>
        <taxon>Lactobacillaceae</taxon>
        <taxon>Pediococcus</taxon>
    </lineage>
</organism>
<evidence type="ECO:0000313" key="2">
    <source>
        <dbReference type="EMBL" id="ABJ67658.1"/>
    </source>
</evidence>
<reference evidence="2 3" key="1">
    <citation type="journal article" date="2006" name="Proc. Natl. Acad. Sci. U.S.A.">
        <title>Comparative genomics of the lactic acid bacteria.</title>
        <authorList>
            <person name="Makarova K."/>
            <person name="Slesarev A."/>
            <person name="Wolf Y."/>
            <person name="Sorokin A."/>
            <person name="Mirkin B."/>
            <person name="Koonin E."/>
            <person name="Pavlov A."/>
            <person name="Pavlova N."/>
            <person name="Karamychev V."/>
            <person name="Polouchine N."/>
            <person name="Shakhova V."/>
            <person name="Grigoriev I."/>
            <person name="Lou Y."/>
            <person name="Rohksar D."/>
            <person name="Lucas S."/>
            <person name="Huang K."/>
            <person name="Goodstein D.M."/>
            <person name="Hawkins T."/>
            <person name="Plengvidhya V."/>
            <person name="Welker D."/>
            <person name="Hughes J."/>
            <person name="Goh Y."/>
            <person name="Benson A."/>
            <person name="Baldwin K."/>
            <person name="Lee J.H."/>
            <person name="Diaz-Muniz I."/>
            <person name="Dosti B."/>
            <person name="Smeianov V."/>
            <person name="Wechter W."/>
            <person name="Barabote R."/>
            <person name="Lorca G."/>
            <person name="Altermann E."/>
            <person name="Barrangou R."/>
            <person name="Ganesan B."/>
            <person name="Xie Y."/>
            <person name="Rawsthorne H."/>
            <person name="Tamir D."/>
            <person name="Parker C."/>
            <person name="Breidt F."/>
            <person name="Broadbent J."/>
            <person name="Hutkins R."/>
            <person name="O'Sullivan D."/>
            <person name="Steele J."/>
            <person name="Unlu G."/>
            <person name="Saier M."/>
            <person name="Klaenhammer T."/>
            <person name="Richardson P."/>
            <person name="Kozyavkin S."/>
            <person name="Weimer B."/>
            <person name="Mills D."/>
        </authorList>
    </citation>
    <scope>NUCLEOTIDE SEQUENCE [LARGE SCALE GENOMIC DNA]</scope>
    <source>
        <strain evidence="3">ATCC 25745 / CCUG 21536 / LMG 10740 / 183-1w</strain>
    </source>
</reference>
<dbReference type="GO" id="GO:0016757">
    <property type="term" value="F:glycosyltransferase activity"/>
    <property type="evidence" value="ECO:0007669"/>
    <property type="project" value="InterPro"/>
</dbReference>
<name>Q03GL4_PEDPA</name>
<dbReference type="HOGENOM" id="CLU_009583_33_1_9"/>
<dbReference type="EMBL" id="CP000422">
    <property type="protein sequence ID" value="ABJ67658.1"/>
    <property type="molecule type" value="Genomic_DNA"/>
</dbReference>
<dbReference type="KEGG" id="ppe:PEPE_0570"/>
<evidence type="ECO:0000259" key="1">
    <source>
        <dbReference type="Pfam" id="PF00534"/>
    </source>
</evidence>
<protein>
    <submittedName>
        <fullName evidence="2">Glycosyltransferase</fullName>
    </submittedName>
</protein>
<dbReference type="Gene3D" id="3.40.50.2000">
    <property type="entry name" value="Glycogen Phosphorylase B"/>
    <property type="match status" value="2"/>
</dbReference>
<dbReference type="PANTHER" id="PTHR45947">
    <property type="entry name" value="SULFOQUINOVOSYL TRANSFERASE SQD2"/>
    <property type="match status" value="1"/>
</dbReference>
<dbReference type="Pfam" id="PF00534">
    <property type="entry name" value="Glycos_transf_1"/>
    <property type="match status" value="1"/>
</dbReference>
<accession>Q03GL4</accession>
<dbReference type="PANTHER" id="PTHR45947:SF3">
    <property type="entry name" value="SULFOQUINOVOSYL TRANSFERASE SQD2"/>
    <property type="match status" value="1"/>
</dbReference>
<dbReference type="InterPro" id="IPR001296">
    <property type="entry name" value="Glyco_trans_1"/>
</dbReference>
<dbReference type="RefSeq" id="WP_011673156.1">
    <property type="nucleotide sequence ID" value="NC_008525.1"/>
</dbReference>
<dbReference type="AlphaFoldDB" id="Q03GL4"/>
<sequence>MKKILVVGDFIKGSGLTNYLLNIYSSLPKDEFLISCVSYSGQHNIDTVLEEKKWEKFEVTPITQDIIKHFKDWNNFFKLHGNDFDEIHFNYSAPWNFIAILLAKLKSKAKIIVQSHNNYYSKQPKGLQKKVLAVLNVTGRTVIGRCSDIRLAVSEDSAQWMFGKRNVQILKNGINLKDFEYQPGPREELRKSIGINKGKKIIGFVGTLEKRKNPYFAIECLKKLNKEYILLMFGQGVLKKDLEKKIMDEGLEHRIKLMGVVDNLNEWYSVFDLFLFPSLTEGFGFALLEAQANGLKCFSSTSIPKEAKITNDVTSLNLSEINKWIDEIEKTSINDRERRSKQNCRIIEKKGFSIENTSKQFKRILLGDLS</sequence>
<gene>
    <name evidence="2" type="ordered locus">PEPE_0570</name>
</gene>